<organism evidence="1 2">
    <name type="scientific">Clostridium rhizosphaerae</name>
    <dbReference type="NCBI Taxonomy" id="2803861"/>
    <lineage>
        <taxon>Bacteria</taxon>
        <taxon>Bacillati</taxon>
        <taxon>Bacillota</taxon>
        <taxon>Clostridia</taxon>
        <taxon>Eubacteriales</taxon>
        <taxon>Clostridiaceae</taxon>
        <taxon>Clostridium</taxon>
    </lineage>
</organism>
<dbReference type="EMBL" id="JAESWC010000009">
    <property type="protein sequence ID" value="MBL4937102.1"/>
    <property type="molecule type" value="Genomic_DNA"/>
</dbReference>
<accession>A0ABS1TEB4</accession>
<evidence type="ECO:0000313" key="2">
    <source>
        <dbReference type="Proteomes" id="UP000632377"/>
    </source>
</evidence>
<gene>
    <name evidence="1" type="ORF">JK636_15215</name>
</gene>
<protein>
    <submittedName>
        <fullName evidence="1">Uncharacterized protein</fullName>
    </submittedName>
</protein>
<proteinExistence type="predicted"/>
<keyword evidence="2" id="KW-1185">Reference proteome</keyword>
<dbReference type="RefSeq" id="WP_202749854.1">
    <property type="nucleotide sequence ID" value="NZ_JAESWC010000009.1"/>
</dbReference>
<reference evidence="1 2" key="1">
    <citation type="submission" date="2021-01" db="EMBL/GenBank/DDBJ databases">
        <title>Genome public.</title>
        <authorList>
            <person name="Liu C."/>
            <person name="Sun Q."/>
        </authorList>
    </citation>
    <scope>NUCLEOTIDE SEQUENCE [LARGE SCALE GENOMIC DNA]</scope>
    <source>
        <strain evidence="1 2">YIM B02515</strain>
    </source>
</reference>
<comment type="caution">
    <text evidence="1">The sequence shown here is derived from an EMBL/GenBank/DDBJ whole genome shotgun (WGS) entry which is preliminary data.</text>
</comment>
<dbReference type="Proteomes" id="UP000632377">
    <property type="component" value="Unassembled WGS sequence"/>
</dbReference>
<sequence length="271" mass="31296">MKPVIYVSTDLNKAYYDDSFLGRIKDRFRIRLKGESFIKELDLTVAHVKLPPNFNNKAYLGNMEKAKSFIRKQSVELAPKTARNLDFNILNEFQRKLFAYGVVNSVKILLRISQKSIKTSCIVIYDAADKELYNIVCELAKECKYFILVSKDIKRTRTLSDYIIANYGISPVVTADYDYAVREADFIISSMEIEAKIPVWYINNLFIPDNTSTVINDVSFAVPWDINNLEFGCEVLGAILNQMQERDVEKALRYNGIYLDKVKFNEKVIEM</sequence>
<evidence type="ECO:0000313" key="1">
    <source>
        <dbReference type="EMBL" id="MBL4937102.1"/>
    </source>
</evidence>
<name>A0ABS1TEB4_9CLOT</name>